<evidence type="ECO:0000259" key="1">
    <source>
        <dbReference type="Pfam" id="PF13403"/>
    </source>
</evidence>
<dbReference type="InterPro" id="IPR036844">
    <property type="entry name" value="Hint_dom_sf"/>
</dbReference>
<organism evidence="2 3">
    <name type="scientific">Pseudothioclava arenosa</name>
    <dbReference type="NCBI Taxonomy" id="1795308"/>
    <lineage>
        <taxon>Bacteria</taxon>
        <taxon>Pseudomonadati</taxon>
        <taxon>Pseudomonadota</taxon>
        <taxon>Alphaproteobacteria</taxon>
        <taxon>Rhodobacterales</taxon>
        <taxon>Paracoccaceae</taxon>
        <taxon>Pseudothioclava</taxon>
    </lineage>
</organism>
<protein>
    <recommendedName>
        <fullName evidence="1">Hedgehog/Intein (Hint) domain-containing protein</fullName>
    </recommendedName>
</protein>
<evidence type="ECO:0000313" key="3">
    <source>
        <dbReference type="Proteomes" id="UP000243507"/>
    </source>
</evidence>
<accession>A0A2A4CN16</accession>
<evidence type="ECO:0000313" key="2">
    <source>
        <dbReference type="EMBL" id="PCD75642.1"/>
    </source>
</evidence>
<comment type="caution">
    <text evidence="2">The sequence shown here is derived from an EMBL/GenBank/DDBJ whole genome shotgun (WGS) entry which is preliminary data.</text>
</comment>
<dbReference type="Proteomes" id="UP000243507">
    <property type="component" value="Unassembled WGS sequence"/>
</dbReference>
<dbReference type="OrthoDB" id="6305173at2"/>
<dbReference type="EMBL" id="NTJD01000011">
    <property type="protein sequence ID" value="PCD75642.1"/>
    <property type="molecule type" value="Genomic_DNA"/>
</dbReference>
<proteinExistence type="predicted"/>
<gene>
    <name evidence="2" type="ORF">CLN94_12880</name>
</gene>
<reference evidence="2 3" key="1">
    <citation type="submission" date="2017-09" db="EMBL/GenBank/DDBJ databases">
        <title>A multilocus sequence analysis scheme for characterization of bacteria in the genus Thioclava.</title>
        <authorList>
            <person name="Liu Y."/>
            <person name="Shao Z."/>
        </authorList>
    </citation>
    <scope>NUCLEOTIDE SEQUENCE [LARGE SCALE GENOMIC DNA]</scope>
    <source>
        <strain evidence="2 3">CAU 1312</strain>
    </source>
</reference>
<dbReference type="Gene3D" id="2.170.16.10">
    <property type="entry name" value="Hedgehog/Intein (Hint) domain"/>
    <property type="match status" value="1"/>
</dbReference>
<dbReference type="AlphaFoldDB" id="A0A2A4CN16"/>
<dbReference type="RefSeq" id="WP_096434359.1">
    <property type="nucleotide sequence ID" value="NZ_NTJD01000011.1"/>
</dbReference>
<keyword evidence="3" id="KW-1185">Reference proteome</keyword>
<dbReference type="SUPFAM" id="SSF51294">
    <property type="entry name" value="Hedgehog/intein (Hint) domain"/>
    <property type="match status" value="1"/>
</dbReference>
<name>A0A2A4CN16_9RHOB</name>
<dbReference type="InterPro" id="IPR028992">
    <property type="entry name" value="Hedgehog/Intein_dom"/>
</dbReference>
<dbReference type="Pfam" id="PF13403">
    <property type="entry name" value="Hint_2"/>
    <property type="match status" value="1"/>
</dbReference>
<sequence length="348" mass="37509">MATYEFDFYLVSPYNAGFVASVGASFVYTGPATAEGTMTLTDTEAGGEGTVLDDNVANDQELAVATLNNGTTTYTDVPISADAAWTLYDPIEDRTFEVVLLSVDVPKGGSLSYLLSEYPLVAGRTYEVVAFHNQPDYGSGTPVFTYEDYVCFAAGTRVETPDGWRAVEELAPGDLVCTRDDGPQPIRWVGSARVGALGEAAPIRIAPGVFGNARPLLVSPRHRILLQGWQVSLVTGADEVLVAAKDLIGLPGVAVRRRLFVDYFHILLDRHAVLNAEGVRAESFHPGQMSEEYLSPSDITEIVALFPALATSFEAYGPAARMSPRKPEARLIVKMIADEGARSRHMVA</sequence>
<feature type="domain" description="Hedgehog/Intein (Hint)" evidence="1">
    <location>
        <begin position="150"/>
        <end position="288"/>
    </location>
</feature>